<name>A0A4R1N185_9FIRM</name>
<dbReference type="InterPro" id="IPR036010">
    <property type="entry name" value="2Fe-2S_ferredoxin-like_sf"/>
</dbReference>
<dbReference type="Gene3D" id="1.10.150.120">
    <property type="entry name" value="[2Fe-2S]-binding domain"/>
    <property type="match status" value="1"/>
</dbReference>
<gene>
    <name evidence="7" type="ORF">EDC19_0156</name>
</gene>
<reference evidence="7 8" key="1">
    <citation type="submission" date="2019-03" db="EMBL/GenBank/DDBJ databases">
        <title>Genomic Encyclopedia of Type Strains, Phase IV (KMG-IV): sequencing the most valuable type-strain genomes for metagenomic binning, comparative biology and taxonomic classification.</title>
        <authorList>
            <person name="Goeker M."/>
        </authorList>
    </citation>
    <scope>NUCLEOTIDE SEQUENCE [LARGE SCALE GENOMIC DNA]</scope>
    <source>
        <strain evidence="7 8">DSM 24176</strain>
    </source>
</reference>
<dbReference type="PROSITE" id="PS00197">
    <property type="entry name" value="2FE2S_FER_1"/>
    <property type="match status" value="1"/>
</dbReference>
<dbReference type="Pfam" id="PF01799">
    <property type="entry name" value="Fer2_2"/>
    <property type="match status" value="1"/>
</dbReference>
<comment type="caution">
    <text evidence="7">The sequence shown here is derived from an EMBL/GenBank/DDBJ whole genome shotgun (WGS) entry which is preliminary data.</text>
</comment>
<dbReference type="SUPFAM" id="SSF47741">
    <property type="entry name" value="CO dehydrogenase ISP C-domain like"/>
    <property type="match status" value="1"/>
</dbReference>
<dbReference type="RefSeq" id="WP_132279045.1">
    <property type="nucleotide sequence ID" value="NZ_SMGQ01000011.1"/>
</dbReference>
<evidence type="ECO:0000259" key="6">
    <source>
        <dbReference type="PROSITE" id="PS51085"/>
    </source>
</evidence>
<evidence type="ECO:0000313" key="7">
    <source>
        <dbReference type="EMBL" id="TCK97754.1"/>
    </source>
</evidence>
<protein>
    <submittedName>
        <fullName evidence="7">Carbon-monoxide dehydrogenase small subunit</fullName>
    </submittedName>
</protein>
<evidence type="ECO:0000256" key="2">
    <source>
        <dbReference type="ARBA" id="ARBA00022723"/>
    </source>
</evidence>
<dbReference type="InterPro" id="IPR051452">
    <property type="entry name" value="Diverse_Oxidoreductases"/>
</dbReference>
<proteinExistence type="predicted"/>
<evidence type="ECO:0000256" key="5">
    <source>
        <dbReference type="ARBA" id="ARBA00023014"/>
    </source>
</evidence>
<dbReference type="OrthoDB" id="9796880at2"/>
<keyword evidence="8" id="KW-1185">Reference proteome</keyword>
<dbReference type="Gene3D" id="3.10.20.30">
    <property type="match status" value="1"/>
</dbReference>
<dbReference type="InterPro" id="IPR036884">
    <property type="entry name" value="2Fe-2S-bd_dom_sf"/>
</dbReference>
<keyword evidence="3" id="KW-0560">Oxidoreductase</keyword>
<keyword evidence="5" id="KW-0411">Iron-sulfur</keyword>
<dbReference type="PANTHER" id="PTHR44379">
    <property type="entry name" value="OXIDOREDUCTASE WITH IRON-SULFUR SUBUNIT"/>
    <property type="match status" value="1"/>
</dbReference>
<dbReference type="GO" id="GO:0051537">
    <property type="term" value="F:2 iron, 2 sulfur cluster binding"/>
    <property type="evidence" value="ECO:0007669"/>
    <property type="project" value="UniProtKB-KW"/>
</dbReference>
<dbReference type="Proteomes" id="UP000294545">
    <property type="component" value="Unassembled WGS sequence"/>
</dbReference>
<dbReference type="Pfam" id="PF00111">
    <property type="entry name" value="Fer2"/>
    <property type="match status" value="1"/>
</dbReference>
<evidence type="ECO:0000313" key="8">
    <source>
        <dbReference type="Proteomes" id="UP000294545"/>
    </source>
</evidence>
<dbReference type="AlphaFoldDB" id="A0A4R1N185"/>
<dbReference type="CDD" id="cd00207">
    <property type="entry name" value="fer2"/>
    <property type="match status" value="1"/>
</dbReference>
<keyword evidence="1" id="KW-0001">2Fe-2S</keyword>
<evidence type="ECO:0000256" key="3">
    <source>
        <dbReference type="ARBA" id="ARBA00023002"/>
    </source>
</evidence>
<dbReference type="GO" id="GO:0046872">
    <property type="term" value="F:metal ion binding"/>
    <property type="evidence" value="ECO:0007669"/>
    <property type="project" value="UniProtKB-KW"/>
</dbReference>
<dbReference type="InterPro" id="IPR006058">
    <property type="entry name" value="2Fe2S_fd_BS"/>
</dbReference>
<feature type="domain" description="2Fe-2S ferredoxin-type" evidence="6">
    <location>
        <begin position="3"/>
        <end position="79"/>
    </location>
</feature>
<organism evidence="7 8">
    <name type="scientific">Natranaerovirga hydrolytica</name>
    <dbReference type="NCBI Taxonomy" id="680378"/>
    <lineage>
        <taxon>Bacteria</taxon>
        <taxon>Bacillati</taxon>
        <taxon>Bacillota</taxon>
        <taxon>Clostridia</taxon>
        <taxon>Lachnospirales</taxon>
        <taxon>Natranaerovirgaceae</taxon>
        <taxon>Natranaerovirga</taxon>
    </lineage>
</organism>
<dbReference type="PANTHER" id="PTHR44379:SF8">
    <property type="entry name" value="XANTHINE DEHYDROGENASE IRON-SULFUR-BINDING SUBUNIT XDHC-RELATED"/>
    <property type="match status" value="1"/>
</dbReference>
<keyword evidence="2" id="KW-0479">Metal-binding</keyword>
<accession>A0A4R1N185</accession>
<dbReference type="EMBL" id="SMGQ01000011">
    <property type="protein sequence ID" value="TCK97754.1"/>
    <property type="molecule type" value="Genomic_DNA"/>
</dbReference>
<dbReference type="InterPro" id="IPR002888">
    <property type="entry name" value="2Fe-2S-bd"/>
</dbReference>
<evidence type="ECO:0000256" key="4">
    <source>
        <dbReference type="ARBA" id="ARBA00023004"/>
    </source>
</evidence>
<keyword evidence="4" id="KW-0408">Iron</keyword>
<dbReference type="InterPro" id="IPR012675">
    <property type="entry name" value="Beta-grasp_dom_sf"/>
</dbReference>
<sequence length="158" mass="17024">MDKMIPLKINGNTKKIMVHPSKRLIDVLRDDLGLMGVKEGCGEGECGACAVLIEGKLINSCLVAVESIKNAEIYTIEGYKMTKRYAMLDECFASAGAVQCGFCTPGMILAAEALLSSNAMPTESEVRDAISGNLCRCTGYNMIVEAILMASRKGGYLW</sequence>
<dbReference type="PROSITE" id="PS51085">
    <property type="entry name" value="2FE2S_FER_2"/>
    <property type="match status" value="1"/>
</dbReference>
<evidence type="ECO:0000256" key="1">
    <source>
        <dbReference type="ARBA" id="ARBA00022714"/>
    </source>
</evidence>
<dbReference type="GO" id="GO:0016491">
    <property type="term" value="F:oxidoreductase activity"/>
    <property type="evidence" value="ECO:0007669"/>
    <property type="project" value="UniProtKB-KW"/>
</dbReference>
<dbReference type="InterPro" id="IPR001041">
    <property type="entry name" value="2Fe-2S_ferredoxin-type"/>
</dbReference>
<dbReference type="SUPFAM" id="SSF54292">
    <property type="entry name" value="2Fe-2S ferredoxin-like"/>
    <property type="match status" value="1"/>
</dbReference>